<evidence type="ECO:0000313" key="4">
    <source>
        <dbReference type="EMBL" id="SDZ13977.1"/>
    </source>
</evidence>
<evidence type="ECO:0000256" key="2">
    <source>
        <dbReference type="PROSITE-ProRule" id="PRU00335"/>
    </source>
</evidence>
<feature type="domain" description="HTH tetR-type" evidence="3">
    <location>
        <begin position="5"/>
        <end position="65"/>
    </location>
</feature>
<keyword evidence="5" id="KW-1185">Reference proteome</keyword>
<dbReference type="PANTHER" id="PTHR43479">
    <property type="entry name" value="ACREF/ENVCD OPERON REPRESSOR-RELATED"/>
    <property type="match status" value="1"/>
</dbReference>
<dbReference type="Proteomes" id="UP000198625">
    <property type="component" value="Unassembled WGS sequence"/>
</dbReference>
<feature type="DNA-binding region" description="H-T-H motif" evidence="2">
    <location>
        <begin position="28"/>
        <end position="47"/>
    </location>
</feature>
<sequence length="182" mass="21502">MSDSSITKMALANAMKELMTELPLHKVSISNIVEKCNLSRKSFYYHFKDKYDLVNWIFYTDFVSNFQKNTDILDWNLIKSICEFFYENKFFYSNVLEVRGQNSFYDYFGEILSPIIELHFEDMFEESEDKNFYVIFFTDAIRTSIARWLLEGAKISPNKYVKLLKTAVTGIALKIVEDMDLD</sequence>
<evidence type="ECO:0000313" key="5">
    <source>
        <dbReference type="Proteomes" id="UP000198625"/>
    </source>
</evidence>
<name>A0A1H3QKR8_9FIRM</name>
<dbReference type="EMBL" id="FNQE01000021">
    <property type="protein sequence ID" value="SDZ13977.1"/>
    <property type="molecule type" value="Genomic_DNA"/>
</dbReference>
<dbReference type="AlphaFoldDB" id="A0A1H3QKR8"/>
<dbReference type="Pfam" id="PF00440">
    <property type="entry name" value="TetR_N"/>
    <property type="match status" value="1"/>
</dbReference>
<dbReference type="STRING" id="415015.SAMN05660462_01988"/>
<dbReference type="Pfam" id="PF14278">
    <property type="entry name" value="TetR_C_8"/>
    <property type="match status" value="1"/>
</dbReference>
<proteinExistence type="predicted"/>
<dbReference type="InterPro" id="IPR001647">
    <property type="entry name" value="HTH_TetR"/>
</dbReference>
<dbReference type="GO" id="GO:0003677">
    <property type="term" value="F:DNA binding"/>
    <property type="evidence" value="ECO:0007669"/>
    <property type="project" value="UniProtKB-UniRule"/>
</dbReference>
<dbReference type="InterPro" id="IPR039532">
    <property type="entry name" value="TetR_C_Firmicutes"/>
</dbReference>
<dbReference type="InterPro" id="IPR050624">
    <property type="entry name" value="HTH-type_Tx_Regulator"/>
</dbReference>
<dbReference type="OrthoDB" id="9810250at2"/>
<accession>A0A1H3QKR8</accession>
<evidence type="ECO:0000259" key="3">
    <source>
        <dbReference type="PROSITE" id="PS50977"/>
    </source>
</evidence>
<dbReference type="InterPro" id="IPR009057">
    <property type="entry name" value="Homeodomain-like_sf"/>
</dbReference>
<evidence type="ECO:0000256" key="1">
    <source>
        <dbReference type="ARBA" id="ARBA00023125"/>
    </source>
</evidence>
<reference evidence="4 5" key="1">
    <citation type="submission" date="2016-10" db="EMBL/GenBank/DDBJ databases">
        <authorList>
            <person name="de Groot N.N."/>
        </authorList>
    </citation>
    <scope>NUCLEOTIDE SEQUENCE [LARGE SCALE GENOMIC DNA]</scope>
    <source>
        <strain evidence="4 5">DSM 21650</strain>
    </source>
</reference>
<dbReference type="RefSeq" id="WP_091730568.1">
    <property type="nucleotide sequence ID" value="NZ_FNQE01000021.1"/>
</dbReference>
<dbReference type="SUPFAM" id="SSF46689">
    <property type="entry name" value="Homeodomain-like"/>
    <property type="match status" value="1"/>
</dbReference>
<dbReference type="Gene3D" id="1.10.357.10">
    <property type="entry name" value="Tetracycline Repressor, domain 2"/>
    <property type="match status" value="1"/>
</dbReference>
<keyword evidence="1 2" id="KW-0238">DNA-binding</keyword>
<gene>
    <name evidence="4" type="ORF">SAMN05660462_01988</name>
</gene>
<protein>
    <submittedName>
        <fullName evidence="4">Transcriptional regulator, TetR family</fullName>
    </submittedName>
</protein>
<organism evidence="4 5">
    <name type="scientific">Proteiniborus ethanoligenes</name>
    <dbReference type="NCBI Taxonomy" id="415015"/>
    <lineage>
        <taxon>Bacteria</taxon>
        <taxon>Bacillati</taxon>
        <taxon>Bacillota</taxon>
        <taxon>Clostridia</taxon>
        <taxon>Eubacteriales</taxon>
        <taxon>Proteiniborus</taxon>
    </lineage>
</organism>
<dbReference type="PANTHER" id="PTHR43479:SF7">
    <property type="entry name" value="TETR-FAMILY TRANSCRIPTIONAL REGULATOR"/>
    <property type="match status" value="1"/>
</dbReference>
<dbReference type="PROSITE" id="PS50977">
    <property type="entry name" value="HTH_TETR_2"/>
    <property type="match status" value="1"/>
</dbReference>